<accession>A0A3A6PX43</accession>
<dbReference type="OrthoDB" id="339722at2157"/>
<protein>
    <submittedName>
        <fullName evidence="1">Uncharacterized protein</fullName>
    </submittedName>
</protein>
<keyword evidence="2" id="KW-1185">Reference proteome</keyword>
<proteinExistence type="predicted"/>
<comment type="caution">
    <text evidence="1">The sequence shown here is derived from an EMBL/GenBank/DDBJ whole genome shotgun (WGS) entry which is preliminary data.</text>
</comment>
<name>A0A3A6PX43_9EURY</name>
<organism evidence="1 2">
    <name type="scientific">Halonotius aquaticus</name>
    <dbReference type="NCBI Taxonomy" id="2216978"/>
    <lineage>
        <taxon>Archaea</taxon>
        <taxon>Methanobacteriati</taxon>
        <taxon>Methanobacteriota</taxon>
        <taxon>Stenosarchaea group</taxon>
        <taxon>Halobacteria</taxon>
        <taxon>Halobacteriales</taxon>
        <taxon>Haloferacaceae</taxon>
        <taxon>Halonotius</taxon>
    </lineage>
</organism>
<sequence>MTDAESGSAPEQLVVGVDLTLQSDRADVSITTADGMLVVDVDSLGGLFALYDLQQNVTATAGHWLPETDELPDETPLVFNSPAVIRVRERVVATYVPDGTGGLLARVSSLSMIRLSPRGLVGAVAAEAAARLRGWLGT</sequence>
<reference evidence="1 2" key="1">
    <citation type="submission" date="2018-06" db="EMBL/GenBank/DDBJ databases">
        <title>Halonotius sp. F13-13 a new haloarchaeeon isolated from a solar saltern from Isla Cristina, Huelva, Spain.</title>
        <authorList>
            <person name="Duran-Viseras A."/>
            <person name="Sanchez-Porro C."/>
            <person name="Ventosa A."/>
        </authorList>
    </citation>
    <scope>NUCLEOTIDE SEQUENCE [LARGE SCALE GENOMIC DNA]</scope>
    <source>
        <strain evidence="1 2">F13-13</strain>
    </source>
</reference>
<dbReference type="Proteomes" id="UP000276588">
    <property type="component" value="Unassembled WGS sequence"/>
</dbReference>
<dbReference type="EMBL" id="QKNY01000006">
    <property type="protein sequence ID" value="RJX43911.1"/>
    <property type="molecule type" value="Genomic_DNA"/>
</dbReference>
<dbReference type="RefSeq" id="WP_120101857.1">
    <property type="nucleotide sequence ID" value="NZ_QKNY01000006.1"/>
</dbReference>
<dbReference type="AlphaFoldDB" id="A0A3A6PX43"/>
<evidence type="ECO:0000313" key="2">
    <source>
        <dbReference type="Proteomes" id="UP000276588"/>
    </source>
</evidence>
<evidence type="ECO:0000313" key="1">
    <source>
        <dbReference type="EMBL" id="RJX43911.1"/>
    </source>
</evidence>
<gene>
    <name evidence="1" type="ORF">DM826_04305</name>
</gene>